<dbReference type="OrthoDB" id="9801186at2"/>
<dbReference type="Proteomes" id="UP000317982">
    <property type="component" value="Unassembled WGS sequence"/>
</dbReference>
<dbReference type="Gene3D" id="3.40.50.720">
    <property type="entry name" value="NAD(P)-binding Rossmann-like Domain"/>
    <property type="match status" value="1"/>
</dbReference>
<accession>A0A545AN09</accession>
<dbReference type="SUPFAM" id="SSF50129">
    <property type="entry name" value="GroES-like"/>
    <property type="match status" value="1"/>
</dbReference>
<dbReference type="PANTHER" id="PTHR44013:SF1">
    <property type="entry name" value="ZINC-TYPE ALCOHOL DEHYDROGENASE-LIKE PROTEIN C16A3.02C"/>
    <property type="match status" value="1"/>
</dbReference>
<dbReference type="InParanoid" id="A0A545AN09"/>
<dbReference type="Pfam" id="PF13602">
    <property type="entry name" value="ADH_zinc_N_2"/>
    <property type="match status" value="1"/>
</dbReference>
<keyword evidence="3" id="KW-1185">Reference proteome</keyword>
<sequence>MKAVRYSTYGDPSVLTYEDAPRPAPGEGQVLVRTAATTFNPVDAAIRAGYLRESFPLTLPQIPGIEVAGTIVEIGPGVDRFAAGDAVIGALPMNADGASAEFVVAAAELLAKAPSSVALADAAALPVGALTAQQALFEHADLRAGQRVLINGAGGSVGGFAVQLAGAAGAHVIATASPRSADRVRRYGADEVIDYTTTPVTDVAPVDVVLNLVAAPADALAGLVAPGGVFVSATTPAPESVRSVQMYLRADAAQLAELAAQVDRGALEIFVGDQRPLPELASVHEQAAAGKLPAGKIVLIP</sequence>
<dbReference type="Gene3D" id="3.90.180.10">
    <property type="entry name" value="Medium-chain alcohol dehydrogenases, catalytic domain"/>
    <property type="match status" value="1"/>
</dbReference>
<dbReference type="InterPro" id="IPR020843">
    <property type="entry name" value="ER"/>
</dbReference>
<dbReference type="InterPro" id="IPR011032">
    <property type="entry name" value="GroES-like_sf"/>
</dbReference>
<comment type="caution">
    <text evidence="2">The sequence shown here is derived from an EMBL/GenBank/DDBJ whole genome shotgun (WGS) entry which is preliminary data.</text>
</comment>
<dbReference type="InterPro" id="IPR052733">
    <property type="entry name" value="Chloroplast_QOR"/>
</dbReference>
<organism evidence="2 3">
    <name type="scientific">Cryptosporangium phraense</name>
    <dbReference type="NCBI Taxonomy" id="2593070"/>
    <lineage>
        <taxon>Bacteria</taxon>
        <taxon>Bacillati</taxon>
        <taxon>Actinomycetota</taxon>
        <taxon>Actinomycetes</taxon>
        <taxon>Cryptosporangiales</taxon>
        <taxon>Cryptosporangiaceae</taxon>
        <taxon>Cryptosporangium</taxon>
    </lineage>
</organism>
<dbReference type="InterPro" id="IPR036291">
    <property type="entry name" value="NAD(P)-bd_dom_sf"/>
</dbReference>
<evidence type="ECO:0000313" key="3">
    <source>
        <dbReference type="Proteomes" id="UP000317982"/>
    </source>
</evidence>
<dbReference type="AlphaFoldDB" id="A0A545AN09"/>
<reference evidence="2 3" key="1">
    <citation type="submission" date="2019-07" db="EMBL/GenBank/DDBJ databases">
        <title>Cryptosporangium phraense sp. nov., isolated from plant litter.</title>
        <authorList>
            <person name="Suriyachadkun C."/>
        </authorList>
    </citation>
    <scope>NUCLEOTIDE SEQUENCE [LARGE SCALE GENOMIC DNA]</scope>
    <source>
        <strain evidence="2 3">A-T 5661</strain>
    </source>
</reference>
<dbReference type="GO" id="GO:0016491">
    <property type="term" value="F:oxidoreductase activity"/>
    <property type="evidence" value="ECO:0007669"/>
    <property type="project" value="InterPro"/>
</dbReference>
<dbReference type="SMART" id="SM00829">
    <property type="entry name" value="PKS_ER"/>
    <property type="match status" value="1"/>
</dbReference>
<feature type="domain" description="Enoyl reductase (ER)" evidence="1">
    <location>
        <begin position="10"/>
        <end position="299"/>
    </location>
</feature>
<dbReference type="CDD" id="cd05289">
    <property type="entry name" value="MDR_like_2"/>
    <property type="match status" value="1"/>
</dbReference>
<name>A0A545AN09_9ACTN</name>
<protein>
    <submittedName>
        <fullName evidence="2">NADP-dependent oxidoreductase</fullName>
    </submittedName>
</protein>
<dbReference type="RefSeq" id="WP_142706983.1">
    <property type="nucleotide sequence ID" value="NZ_VIRS01000017.1"/>
</dbReference>
<dbReference type="Pfam" id="PF08240">
    <property type="entry name" value="ADH_N"/>
    <property type="match status" value="1"/>
</dbReference>
<evidence type="ECO:0000313" key="2">
    <source>
        <dbReference type="EMBL" id="TQS42676.1"/>
    </source>
</evidence>
<dbReference type="PANTHER" id="PTHR44013">
    <property type="entry name" value="ZINC-TYPE ALCOHOL DEHYDROGENASE-LIKE PROTEIN C16A3.02C"/>
    <property type="match status" value="1"/>
</dbReference>
<proteinExistence type="predicted"/>
<dbReference type="SUPFAM" id="SSF51735">
    <property type="entry name" value="NAD(P)-binding Rossmann-fold domains"/>
    <property type="match status" value="1"/>
</dbReference>
<dbReference type="EMBL" id="VIRS01000017">
    <property type="protein sequence ID" value="TQS42676.1"/>
    <property type="molecule type" value="Genomic_DNA"/>
</dbReference>
<dbReference type="InterPro" id="IPR013154">
    <property type="entry name" value="ADH-like_N"/>
</dbReference>
<evidence type="ECO:0000259" key="1">
    <source>
        <dbReference type="SMART" id="SM00829"/>
    </source>
</evidence>
<gene>
    <name evidence="2" type="ORF">FL583_23605</name>
</gene>